<organism evidence="1 2">
    <name type="scientific">Schizophyllum amplum</name>
    <dbReference type="NCBI Taxonomy" id="97359"/>
    <lineage>
        <taxon>Eukaryota</taxon>
        <taxon>Fungi</taxon>
        <taxon>Dikarya</taxon>
        <taxon>Basidiomycota</taxon>
        <taxon>Agaricomycotina</taxon>
        <taxon>Agaricomycetes</taxon>
        <taxon>Agaricomycetidae</taxon>
        <taxon>Agaricales</taxon>
        <taxon>Schizophyllaceae</taxon>
        <taxon>Schizophyllum</taxon>
    </lineage>
</organism>
<accession>A0A550C3I9</accession>
<sequence>MTETEEGRTLGLCVGRALRKLRVKENIERQVKSAKADVAESRESALKSLWTELSDLLGAVTSIE</sequence>
<dbReference type="Proteomes" id="UP000320762">
    <property type="component" value="Unassembled WGS sequence"/>
</dbReference>
<reference evidence="1 2" key="1">
    <citation type="journal article" date="2019" name="New Phytol.">
        <title>Comparative genomics reveals unique wood-decay strategies and fruiting body development in the Schizophyllaceae.</title>
        <authorList>
            <person name="Almasi E."/>
            <person name="Sahu N."/>
            <person name="Krizsan K."/>
            <person name="Balint B."/>
            <person name="Kovacs G.M."/>
            <person name="Kiss B."/>
            <person name="Cseklye J."/>
            <person name="Drula E."/>
            <person name="Henrissat B."/>
            <person name="Nagy I."/>
            <person name="Chovatia M."/>
            <person name="Adam C."/>
            <person name="LaButti K."/>
            <person name="Lipzen A."/>
            <person name="Riley R."/>
            <person name="Grigoriev I.V."/>
            <person name="Nagy L.G."/>
        </authorList>
    </citation>
    <scope>NUCLEOTIDE SEQUENCE [LARGE SCALE GENOMIC DNA]</scope>
    <source>
        <strain evidence="1 2">NL-1724</strain>
    </source>
</reference>
<keyword evidence="2" id="KW-1185">Reference proteome</keyword>
<evidence type="ECO:0000313" key="2">
    <source>
        <dbReference type="Proteomes" id="UP000320762"/>
    </source>
</evidence>
<gene>
    <name evidence="1" type="ORF">BD626DRAFT_507998</name>
</gene>
<dbReference type="EMBL" id="VDMD01000028">
    <property type="protein sequence ID" value="TRM59330.1"/>
    <property type="molecule type" value="Genomic_DNA"/>
</dbReference>
<dbReference type="AlphaFoldDB" id="A0A550C3I9"/>
<name>A0A550C3I9_9AGAR</name>
<protein>
    <submittedName>
        <fullName evidence="1">Uncharacterized protein</fullName>
    </submittedName>
</protein>
<evidence type="ECO:0000313" key="1">
    <source>
        <dbReference type="EMBL" id="TRM59330.1"/>
    </source>
</evidence>
<comment type="caution">
    <text evidence="1">The sequence shown here is derived from an EMBL/GenBank/DDBJ whole genome shotgun (WGS) entry which is preliminary data.</text>
</comment>
<proteinExistence type="predicted"/>